<dbReference type="Gene3D" id="3.40.50.1860">
    <property type="match status" value="2"/>
</dbReference>
<feature type="active site" description="Proton donor/acceptor" evidence="7">
    <location>
        <position position="187"/>
    </location>
</feature>
<dbReference type="NCBIfam" id="TIGR00067">
    <property type="entry name" value="glut_race"/>
    <property type="match status" value="1"/>
</dbReference>
<reference evidence="8 9" key="1">
    <citation type="submission" date="2014-03" db="EMBL/GenBank/DDBJ databases">
        <title>Genomics of Bifidobacteria.</title>
        <authorList>
            <person name="Ventura M."/>
            <person name="Milani C."/>
            <person name="Lugli G.A."/>
        </authorList>
    </citation>
    <scope>NUCLEOTIDE SEQUENCE [LARGE SCALE GENOMIC DNA]</scope>
    <source>
        <strain evidence="8 9">LMG 21775</strain>
    </source>
</reference>
<evidence type="ECO:0000313" key="9">
    <source>
        <dbReference type="Proteomes" id="UP000029050"/>
    </source>
</evidence>
<feature type="binding site" evidence="7">
    <location>
        <begin position="43"/>
        <end position="44"/>
    </location>
    <ligand>
        <name>substrate</name>
    </ligand>
</feature>
<dbReference type="Proteomes" id="UP000029050">
    <property type="component" value="Unassembled WGS sequence"/>
</dbReference>
<dbReference type="Pfam" id="PF01177">
    <property type="entry name" value="Asp_Glu_race"/>
    <property type="match status" value="1"/>
</dbReference>
<dbReference type="STRING" id="218140.BPSY_2036"/>
<dbReference type="PANTHER" id="PTHR21198:SF3">
    <property type="entry name" value="GLUTAMATE RACEMASE"/>
    <property type="match status" value="1"/>
</dbReference>
<dbReference type="InterPro" id="IPR004391">
    <property type="entry name" value="Glu_race"/>
</dbReference>
<organism evidence="8 9">
    <name type="scientific">Bifidobacterium psychraerophilum</name>
    <dbReference type="NCBI Taxonomy" id="218140"/>
    <lineage>
        <taxon>Bacteria</taxon>
        <taxon>Bacillati</taxon>
        <taxon>Actinomycetota</taxon>
        <taxon>Actinomycetes</taxon>
        <taxon>Bifidobacteriales</taxon>
        <taxon>Bifidobacteriaceae</taxon>
        <taxon>Bifidobacterium</taxon>
    </lineage>
</organism>
<comment type="function">
    <text evidence="7">Provides the (R)-glutamate required for cell wall biosynthesis.</text>
</comment>
<keyword evidence="5 7" id="KW-0413">Isomerase</keyword>
<dbReference type="InterPro" id="IPR015942">
    <property type="entry name" value="Asp/Glu/hydantoin_racemase"/>
</dbReference>
<accession>A0A087CEC4</accession>
<dbReference type="PANTHER" id="PTHR21198">
    <property type="entry name" value="GLUTAMATE RACEMASE"/>
    <property type="match status" value="1"/>
</dbReference>
<feature type="binding site" evidence="7">
    <location>
        <begin position="188"/>
        <end position="189"/>
    </location>
    <ligand>
        <name>substrate</name>
    </ligand>
</feature>
<comment type="catalytic activity">
    <reaction evidence="1 7">
        <text>L-glutamate = D-glutamate</text>
        <dbReference type="Rhea" id="RHEA:12813"/>
        <dbReference type="ChEBI" id="CHEBI:29985"/>
        <dbReference type="ChEBI" id="CHEBI:29986"/>
        <dbReference type="EC" id="5.1.1.3"/>
    </reaction>
</comment>
<proteinExistence type="inferred from homology"/>
<keyword evidence="3 7" id="KW-0133">Cell shape</keyword>
<dbReference type="UniPathway" id="UPA00219"/>
<dbReference type="GO" id="GO:0008360">
    <property type="term" value="P:regulation of cell shape"/>
    <property type="evidence" value="ECO:0007669"/>
    <property type="project" value="UniProtKB-KW"/>
</dbReference>
<keyword evidence="6 7" id="KW-0961">Cell wall biogenesis/degradation</keyword>
<evidence type="ECO:0000313" key="8">
    <source>
        <dbReference type="EMBL" id="KFI81624.1"/>
    </source>
</evidence>
<dbReference type="GeneID" id="98299139"/>
<dbReference type="AlphaFoldDB" id="A0A087CEC4"/>
<evidence type="ECO:0000256" key="3">
    <source>
        <dbReference type="ARBA" id="ARBA00022960"/>
    </source>
</evidence>
<sequence>MTSSAPIGMFDSGFGGLTVAAQLRRDMPSEQVLFFGDSAHAPYGIKTPDEIRERCFSIADDFLNKGVKALVVACNTATSACIEEMRHRYDIPVIGMEPALKVACDRGHGVRQHVIVAATPLTLHEHKFAALMDRFKQDHDITPMPCPDLVTTVESGNILNPDDAWAVMHRYFDGCDWDAVDSVVLGCTHFVFFRDYFKELCPSTVSIIDGNEGTIRHLHVVLEALGDLAPEGSEGGITLSNSDASPRMSRRSNELFASIQTRC</sequence>
<keyword evidence="4 7" id="KW-0573">Peptidoglycan synthesis</keyword>
<evidence type="ECO:0000256" key="5">
    <source>
        <dbReference type="ARBA" id="ARBA00023235"/>
    </source>
</evidence>
<dbReference type="RefSeq" id="WP_033497686.1">
    <property type="nucleotide sequence ID" value="NZ_JBDNLK010000006.1"/>
</dbReference>
<keyword evidence="9" id="KW-1185">Reference proteome</keyword>
<name>A0A087CEC4_9BIFI</name>
<dbReference type="EC" id="5.1.1.3" evidence="2 7"/>
<feature type="binding site" evidence="7">
    <location>
        <begin position="11"/>
        <end position="12"/>
    </location>
    <ligand>
        <name>substrate</name>
    </ligand>
</feature>
<dbReference type="eggNOG" id="COG0796">
    <property type="taxonomic scope" value="Bacteria"/>
</dbReference>
<evidence type="ECO:0000256" key="6">
    <source>
        <dbReference type="ARBA" id="ARBA00023316"/>
    </source>
</evidence>
<dbReference type="InterPro" id="IPR001920">
    <property type="entry name" value="Asp/Glu_race"/>
</dbReference>
<comment type="similarity">
    <text evidence="7">Belongs to the aspartate/glutamate racemases family.</text>
</comment>
<feature type="binding site" evidence="7">
    <location>
        <begin position="75"/>
        <end position="76"/>
    </location>
    <ligand>
        <name>substrate</name>
    </ligand>
</feature>
<dbReference type="SUPFAM" id="SSF53681">
    <property type="entry name" value="Aspartate/glutamate racemase"/>
    <property type="match status" value="2"/>
</dbReference>
<protein>
    <recommendedName>
        <fullName evidence="2 7">Glutamate racemase</fullName>
        <ecNumber evidence="2 7">5.1.1.3</ecNumber>
    </recommendedName>
</protein>
<comment type="caution">
    <text evidence="8">The sequence shown here is derived from an EMBL/GenBank/DDBJ whole genome shotgun (WGS) entry which is preliminary data.</text>
</comment>
<evidence type="ECO:0000256" key="2">
    <source>
        <dbReference type="ARBA" id="ARBA00013090"/>
    </source>
</evidence>
<dbReference type="HAMAP" id="MF_00258">
    <property type="entry name" value="Glu_racemase"/>
    <property type="match status" value="1"/>
</dbReference>
<dbReference type="OrthoDB" id="9801055at2"/>
<dbReference type="EMBL" id="JGZI01000010">
    <property type="protein sequence ID" value="KFI81624.1"/>
    <property type="molecule type" value="Genomic_DNA"/>
</dbReference>
<feature type="active site" description="Proton donor/acceptor" evidence="7">
    <location>
        <position position="74"/>
    </location>
</feature>
<dbReference type="PROSITE" id="PS00923">
    <property type="entry name" value="ASP_GLU_RACEMASE_1"/>
    <property type="match status" value="1"/>
</dbReference>
<evidence type="ECO:0000256" key="4">
    <source>
        <dbReference type="ARBA" id="ARBA00022984"/>
    </source>
</evidence>
<gene>
    <name evidence="7" type="primary">murI</name>
    <name evidence="8" type="ORF">BPSY_2036</name>
</gene>
<dbReference type="GO" id="GO:0071555">
    <property type="term" value="P:cell wall organization"/>
    <property type="evidence" value="ECO:0007669"/>
    <property type="project" value="UniProtKB-KW"/>
</dbReference>
<dbReference type="GO" id="GO:0009252">
    <property type="term" value="P:peptidoglycan biosynthetic process"/>
    <property type="evidence" value="ECO:0007669"/>
    <property type="project" value="UniProtKB-UniRule"/>
</dbReference>
<evidence type="ECO:0000256" key="1">
    <source>
        <dbReference type="ARBA" id="ARBA00001602"/>
    </source>
</evidence>
<evidence type="ECO:0000256" key="7">
    <source>
        <dbReference type="HAMAP-Rule" id="MF_00258"/>
    </source>
</evidence>
<dbReference type="InterPro" id="IPR018187">
    <property type="entry name" value="Asp/Glu_racemase_AS_1"/>
</dbReference>
<comment type="pathway">
    <text evidence="7">Cell wall biogenesis; peptidoglycan biosynthesis.</text>
</comment>
<dbReference type="GO" id="GO:0008881">
    <property type="term" value="F:glutamate racemase activity"/>
    <property type="evidence" value="ECO:0007669"/>
    <property type="project" value="UniProtKB-UniRule"/>
</dbReference>